<comment type="caution">
    <text evidence="3">The sequence shown here is derived from an EMBL/GenBank/DDBJ whole genome shotgun (WGS) entry which is preliminary data.</text>
</comment>
<feature type="domain" description="Immunoglobulin" evidence="2">
    <location>
        <begin position="301"/>
        <end position="399"/>
    </location>
</feature>
<evidence type="ECO:0000313" key="3">
    <source>
        <dbReference type="EMBL" id="KAK9978817.1"/>
    </source>
</evidence>
<dbReference type="InterPro" id="IPR003599">
    <property type="entry name" value="Ig_sub"/>
</dbReference>
<proteinExistence type="predicted"/>
<dbReference type="Gene3D" id="2.60.40.10">
    <property type="entry name" value="Immunoglobulins"/>
    <property type="match status" value="10"/>
</dbReference>
<dbReference type="Proteomes" id="UP001479290">
    <property type="component" value="Unassembled WGS sequence"/>
</dbReference>
<feature type="non-terminal residue" evidence="3">
    <location>
        <position position="1118"/>
    </location>
</feature>
<gene>
    <name evidence="3" type="ORF">ABG768_020555</name>
</gene>
<dbReference type="InterPro" id="IPR013783">
    <property type="entry name" value="Ig-like_fold"/>
</dbReference>
<feature type="transmembrane region" description="Helical" evidence="1">
    <location>
        <begin position="263"/>
        <end position="287"/>
    </location>
</feature>
<organism evidence="3 4">
    <name type="scientific">Culter alburnus</name>
    <name type="common">Topmouth culter</name>
    <dbReference type="NCBI Taxonomy" id="194366"/>
    <lineage>
        <taxon>Eukaryota</taxon>
        <taxon>Metazoa</taxon>
        <taxon>Chordata</taxon>
        <taxon>Craniata</taxon>
        <taxon>Vertebrata</taxon>
        <taxon>Euteleostomi</taxon>
        <taxon>Actinopterygii</taxon>
        <taxon>Neopterygii</taxon>
        <taxon>Teleostei</taxon>
        <taxon>Ostariophysi</taxon>
        <taxon>Cypriniformes</taxon>
        <taxon>Xenocyprididae</taxon>
        <taxon>Xenocypridinae</taxon>
        <taxon>Culter</taxon>
    </lineage>
</organism>
<dbReference type="PANTHER" id="PTHR21063:SF4">
    <property type="entry name" value="CD48 ANTIGEN-RELATED"/>
    <property type="match status" value="1"/>
</dbReference>
<keyword evidence="4" id="KW-1185">Reference proteome</keyword>
<feature type="domain" description="Immunoglobulin" evidence="2">
    <location>
        <begin position="812"/>
        <end position="911"/>
    </location>
</feature>
<feature type="domain" description="Immunoglobulin" evidence="2">
    <location>
        <begin position="505"/>
        <end position="604"/>
    </location>
</feature>
<evidence type="ECO:0000259" key="2">
    <source>
        <dbReference type="SMART" id="SM00409"/>
    </source>
</evidence>
<accession>A0AAW2B1B7</accession>
<evidence type="ECO:0000256" key="1">
    <source>
        <dbReference type="SAM" id="Phobius"/>
    </source>
</evidence>
<feature type="domain" description="Immunoglobulin" evidence="2">
    <location>
        <begin position="607"/>
        <end position="708"/>
    </location>
</feature>
<dbReference type="SMART" id="SM00409">
    <property type="entry name" value="IG"/>
    <property type="match status" value="10"/>
</dbReference>
<dbReference type="EMBL" id="JAWDJR010000003">
    <property type="protein sequence ID" value="KAK9978817.1"/>
    <property type="molecule type" value="Genomic_DNA"/>
</dbReference>
<keyword evidence="1" id="KW-1133">Transmembrane helix</keyword>
<dbReference type="PANTHER" id="PTHR21063">
    <property type="entry name" value="LFA-3"/>
    <property type="match status" value="1"/>
</dbReference>
<name>A0AAW2B1B7_CULAL</name>
<keyword evidence="1" id="KW-0812">Transmembrane</keyword>
<feature type="domain" description="Immunoglobulin" evidence="2">
    <location>
        <begin position="710"/>
        <end position="809"/>
    </location>
</feature>
<dbReference type="Pfam" id="PF07686">
    <property type="entry name" value="V-set"/>
    <property type="match status" value="1"/>
</dbReference>
<evidence type="ECO:0000313" key="4">
    <source>
        <dbReference type="Proteomes" id="UP001479290"/>
    </source>
</evidence>
<feature type="domain" description="Immunoglobulin" evidence="2">
    <location>
        <begin position="914"/>
        <end position="1014"/>
    </location>
</feature>
<dbReference type="AlphaFoldDB" id="A0AAW2B1B7"/>
<feature type="domain" description="Immunoglobulin" evidence="2">
    <location>
        <begin position="42"/>
        <end position="141"/>
    </location>
</feature>
<reference evidence="3 4" key="1">
    <citation type="submission" date="2024-05" db="EMBL/GenBank/DDBJ databases">
        <title>A high-quality chromosomal-level genome assembly of Topmouth culter (Culter alburnus).</title>
        <authorList>
            <person name="Zhao H."/>
        </authorList>
    </citation>
    <scope>NUCLEOTIDE SEQUENCE [LARGE SCALE GENOMIC DNA]</scope>
    <source>
        <strain evidence="3">CATC2023</strain>
        <tissue evidence="3">Muscle</tissue>
    </source>
</reference>
<keyword evidence="1" id="KW-0472">Membrane</keyword>
<feature type="domain" description="Immunoglobulin" evidence="2">
    <location>
        <begin position="402"/>
        <end position="503"/>
    </location>
</feature>
<sequence length="1118" mass="128906">MLSHSCLIQASSCSTVLGLLCRIFLLMMHQMFSMGVFGAGTDEVKTVMEGDSVTLNPDLTQIQGFIQMMWRFRDSRSVIAQIEGHDISYPIVPEMFEDRLKLDQIGSLTITNMRTKHSGLYKLEINHNTGTSYLNFSITVYESPDVIEAFKGEMKSVSETEGNPVTLQTDTETHRKELIVWRFGDEGKLIAKHDLEAKSLRLYNDTDGRFRDRLKLDHQTGSLTITNTRITDSGVYKVKISSSKQILHKRFTVTVSDPGLSPAAVAGIVFGVLLVYSAVTAAFFIYYRRKVSELQKQTTLQMKRSVLKGDSVTLNYDTDIQKDDKIQWKFGEKLIAEMTGENPENPQWTDDEFRDQMKLEPRTGSLIIEEIRPEHSGLYKLEIKTSDYSTFRLFSLIVCDEEKLVSVMKGADVTLRANTEIQTGDKIFWMFGDDNSPVAKHTEEECEEESEFFYSRFKAKVDLNRQTGDLTIKTIRTFHTGKYKLKIIRNGKASFKLFTVTVSEQVNKSVLKGDSVTLNYDTQIQKDDRIRWKFGTEEKLIAEMTGENRENPQWTDEFRDQMKLDPQTGSLTIDQTRPELSGLYKMEINTSDYSTFRFFSLIVFDEEKSVSVMKGMNVTLHANTEIQTGDKIFWMFEDDNRPVAKNTKDECEEESQFSDSRFKHNVDLNPQTGDLTIKKTETIHTGKYKLKIIRNGKASFKIFTVTVSEQVNKSVLKGRPVTLNYDTGIQSDDKIQWKFGTKEKLIAEMTGENRENPQWSDEFRDQMKLDPQTGSLIIQQTRPENTGLYKLEIKTSDYSTFRLFSLIVCDEEKSVSVMKGMNVTLRAKIQTGDKIFWVFGDYNSPVAKHTEEECEEESEFFYSRFKDTVDLNPQTGDLTINKIRTDHTGKYKLKIIRNGKTSFKLFTVTFSEHQVNESVLKGRPVTLKYKTEIQSDDKIQWKFGTEEKLIAEMTGENRENPQWSDDEFRGQMKLDPQTGSLTIKQTRPEHAGLYKIEIKTRDYSTFILFSLIVCDEEKSVSVTEWEDVTLRVNTEIQTGDKIFWMFGDYNRLIAKHTEEKCEEESKYSDSRFKDNVGLNHQTGDLTIRRIRTFHTEEYKLKIIRNGKSSFKLFNVTVS</sequence>
<dbReference type="InterPro" id="IPR013106">
    <property type="entry name" value="Ig_V-set"/>
</dbReference>
<dbReference type="InterPro" id="IPR036179">
    <property type="entry name" value="Ig-like_dom_sf"/>
</dbReference>
<dbReference type="SUPFAM" id="SSF48726">
    <property type="entry name" value="Immunoglobulin"/>
    <property type="match status" value="10"/>
</dbReference>
<protein>
    <recommendedName>
        <fullName evidence="2">Immunoglobulin domain-containing protein</fullName>
    </recommendedName>
</protein>
<feature type="domain" description="Immunoglobulin" evidence="2">
    <location>
        <begin position="1017"/>
        <end position="1118"/>
    </location>
</feature>
<feature type="domain" description="Immunoglobulin" evidence="2">
    <location>
        <begin position="154"/>
        <end position="256"/>
    </location>
</feature>